<evidence type="ECO:0000256" key="1">
    <source>
        <dbReference type="ARBA" id="ARBA00004496"/>
    </source>
</evidence>
<accession>Q8TPS9</accession>
<gene>
    <name evidence="3" type="ordered locus">MA_1826</name>
</gene>
<proteinExistence type="predicted"/>
<dbReference type="KEGG" id="mac:MA_1826"/>
<dbReference type="InParanoid" id="Q8TPS9"/>
<dbReference type="InterPro" id="IPR036748">
    <property type="entry name" value="MTH938-like_sf"/>
</dbReference>
<dbReference type="EMBL" id="AE010299">
    <property type="protein sequence ID" value="AAM05232.1"/>
    <property type="molecule type" value="Genomic_DNA"/>
</dbReference>
<keyword evidence="4" id="KW-1185">Reference proteome</keyword>
<dbReference type="FunFam" id="3.40.1230.10:FF:000001">
    <property type="entry name" value="Adipogenesis-associated, Mth938 domain-containing"/>
    <property type="match status" value="1"/>
</dbReference>
<dbReference type="Proteomes" id="UP000002487">
    <property type="component" value="Chromosome"/>
</dbReference>
<evidence type="ECO:0000256" key="2">
    <source>
        <dbReference type="ARBA" id="ARBA00022490"/>
    </source>
</evidence>
<sequence length="133" mass="15343">MKSLFQFQFQEVTMKPKIDSTSFGSITVEGETFEYDILIRLDGRVEKREKMLSKGKYGTSHKISLEEAEHIYEEGTEKIIVGTGQTGFVELSEEAEDFFMKKKCGIELFPTPWAIERWNEIEGRVSAMFHVTC</sequence>
<dbReference type="InterPro" id="IPR034096">
    <property type="entry name" value="AAMDC"/>
</dbReference>
<name>Q8TPS9_METAC</name>
<evidence type="ECO:0000313" key="3">
    <source>
        <dbReference type="EMBL" id="AAM05232.1"/>
    </source>
</evidence>
<evidence type="ECO:0000313" key="4">
    <source>
        <dbReference type="Proteomes" id="UP000002487"/>
    </source>
</evidence>
<organism evidence="3 4">
    <name type="scientific">Methanosarcina acetivorans (strain ATCC 35395 / DSM 2834 / JCM 12185 / C2A)</name>
    <dbReference type="NCBI Taxonomy" id="188937"/>
    <lineage>
        <taxon>Archaea</taxon>
        <taxon>Methanobacteriati</taxon>
        <taxon>Methanobacteriota</taxon>
        <taxon>Stenosarchaea group</taxon>
        <taxon>Methanomicrobia</taxon>
        <taxon>Methanosarcinales</taxon>
        <taxon>Methanosarcinaceae</taxon>
        <taxon>Methanosarcina</taxon>
    </lineage>
</organism>
<dbReference type="EnsemblBacteria" id="AAM05232">
    <property type="protein sequence ID" value="AAM05232"/>
    <property type="gene ID" value="MA_1826"/>
</dbReference>
<dbReference type="PANTHER" id="PTHR15811">
    <property type="entry name" value="MTH938 DOMAIN-CONTAINING PROTEIN"/>
    <property type="match status" value="1"/>
</dbReference>
<dbReference type="InterPro" id="IPR007523">
    <property type="entry name" value="NDUFAF3/AAMDC"/>
</dbReference>
<comment type="subcellular location">
    <subcellularLocation>
        <location evidence="1">Cytoplasm</location>
    </subcellularLocation>
</comment>
<dbReference type="AlphaFoldDB" id="Q8TPS9"/>
<keyword evidence="2" id="KW-0963">Cytoplasm</keyword>
<dbReference type="CDD" id="cd05126">
    <property type="entry name" value="Mth938"/>
    <property type="match status" value="1"/>
</dbReference>
<dbReference type="Gene3D" id="3.40.1230.10">
    <property type="entry name" value="MTH938-like"/>
    <property type="match status" value="1"/>
</dbReference>
<dbReference type="GO" id="GO:0005737">
    <property type="term" value="C:cytoplasm"/>
    <property type="evidence" value="ECO:0000318"/>
    <property type="project" value="GO_Central"/>
</dbReference>
<protein>
    <submittedName>
        <fullName evidence="3">Uncharacterized protein</fullName>
    </submittedName>
</protein>
<dbReference type="PhylomeDB" id="Q8TPS9"/>
<dbReference type="SUPFAM" id="SSF64076">
    <property type="entry name" value="MTH938-like"/>
    <property type="match status" value="1"/>
</dbReference>
<dbReference type="PANTHER" id="PTHR15811:SF5">
    <property type="entry name" value="MTH938 DOMAIN-CONTAINING PROTEIN"/>
    <property type="match status" value="1"/>
</dbReference>
<dbReference type="Pfam" id="PF04430">
    <property type="entry name" value="DUF498"/>
    <property type="match status" value="1"/>
</dbReference>
<reference evidence="3 4" key="1">
    <citation type="journal article" date="2002" name="Genome Res.">
        <title>The genome of Methanosarcina acetivorans reveals extensive metabolic and physiological diversity.</title>
        <authorList>
            <person name="Galagan J.E."/>
            <person name="Nusbaum C."/>
            <person name="Roy A."/>
            <person name="Endrizzi M.G."/>
            <person name="Macdonald P."/>
            <person name="FitzHugh W."/>
            <person name="Calvo S."/>
            <person name="Engels R."/>
            <person name="Smirnov S."/>
            <person name="Atnoor D."/>
            <person name="Brown A."/>
            <person name="Allen N."/>
            <person name="Naylor J."/>
            <person name="Stange-Thomann N."/>
            <person name="DeArellano K."/>
            <person name="Johnson R."/>
            <person name="Linton L."/>
            <person name="McEwan P."/>
            <person name="McKernan K."/>
            <person name="Talamas J."/>
            <person name="Tirrell A."/>
            <person name="Ye W."/>
            <person name="Zimmer A."/>
            <person name="Barber R.D."/>
            <person name="Cann I."/>
            <person name="Graham D.E."/>
            <person name="Grahame D.A."/>
            <person name="Guss A."/>
            <person name="Hedderich R."/>
            <person name="Ingram-Smith C."/>
            <person name="Kuettner C.H."/>
            <person name="Krzycki J.A."/>
            <person name="Leigh J.A."/>
            <person name="Li W."/>
            <person name="Liu J."/>
            <person name="Mukhopadhyay B."/>
            <person name="Reeve J.N."/>
            <person name="Smith K."/>
            <person name="Springer T.A."/>
            <person name="Umayam L.A."/>
            <person name="White O."/>
            <person name="White R.H."/>
            <person name="de Macario E.C."/>
            <person name="Ferry J.G."/>
            <person name="Jarrell K.F."/>
            <person name="Jing H."/>
            <person name="Macario A.J.L."/>
            <person name="Paulsen I."/>
            <person name="Pritchett M."/>
            <person name="Sowers K.R."/>
            <person name="Swanson R.V."/>
            <person name="Zinder S.H."/>
            <person name="Lander E."/>
            <person name="Metcalf W.W."/>
            <person name="Birren B."/>
        </authorList>
    </citation>
    <scope>NUCLEOTIDE SEQUENCE [LARGE SCALE GENOMIC DNA]</scope>
    <source>
        <strain evidence="4">ATCC 35395 / DSM 2834 / JCM 12185 / C2A</strain>
    </source>
</reference>
<dbReference type="HOGENOM" id="CLU_074390_5_0_2"/>